<evidence type="ECO:0000313" key="1">
    <source>
        <dbReference type="EMBL" id="ANO52098.1"/>
    </source>
</evidence>
<proteinExistence type="predicted"/>
<dbReference type="KEGG" id="woc:BA177_13625"/>
<keyword evidence="2" id="KW-1185">Reference proteome</keyword>
<reference evidence="1 2" key="1">
    <citation type="submission" date="2016-06" db="EMBL/GenBank/DDBJ databases">
        <title>Complete genome sequence of a deep-branching marine Gamma Proteobacterium Woeseia oceani type strain XK5.</title>
        <authorList>
            <person name="Mu D."/>
            <person name="Du Z."/>
        </authorList>
    </citation>
    <scope>NUCLEOTIDE SEQUENCE [LARGE SCALE GENOMIC DNA]</scope>
    <source>
        <strain evidence="1 2">XK5</strain>
    </source>
</reference>
<name>A0A193LI33_9GAMM</name>
<dbReference type="EMBL" id="CP016268">
    <property type="protein sequence ID" value="ANO52098.1"/>
    <property type="molecule type" value="Genomic_DNA"/>
</dbReference>
<sequence>MAHAELGDPTRPSYALPASEGVVASAELRVSAVFISGDRRIAVINGQRLRVGESVGGATISEIASNKVSFVRGDRTFSVPLLSAQSRQ</sequence>
<dbReference type="Proteomes" id="UP000092695">
    <property type="component" value="Chromosome"/>
</dbReference>
<dbReference type="STRING" id="1548547.BA177_13625"/>
<organism evidence="1 2">
    <name type="scientific">Woeseia oceani</name>
    <dbReference type="NCBI Taxonomy" id="1548547"/>
    <lineage>
        <taxon>Bacteria</taxon>
        <taxon>Pseudomonadati</taxon>
        <taxon>Pseudomonadota</taxon>
        <taxon>Gammaproteobacteria</taxon>
        <taxon>Woeseiales</taxon>
        <taxon>Woeseiaceae</taxon>
        <taxon>Woeseia</taxon>
    </lineage>
</organism>
<accession>A0A193LI33</accession>
<evidence type="ECO:0000313" key="2">
    <source>
        <dbReference type="Proteomes" id="UP000092695"/>
    </source>
</evidence>
<protein>
    <recommendedName>
        <fullName evidence="3">MSHA biogenesis protein MshK</fullName>
    </recommendedName>
</protein>
<gene>
    <name evidence="1" type="ORF">BA177_13625</name>
</gene>
<evidence type="ECO:0008006" key="3">
    <source>
        <dbReference type="Google" id="ProtNLM"/>
    </source>
</evidence>
<dbReference type="AlphaFoldDB" id="A0A193LI33"/>